<dbReference type="GO" id="GO:0000156">
    <property type="term" value="F:phosphorelay response regulator activity"/>
    <property type="evidence" value="ECO:0007669"/>
    <property type="project" value="TreeGrafter"/>
</dbReference>
<sequence>MKKTILLLEDDKNLNRGITMRLEKEGYHVLSAFGVSQAEALMEQNKVQLIISDITLEDGNGIDFCCRLRETSGVHLIFLTALDQEMDIVNGYDAGADDYMTKPFSLMVLVSKVHALMKRVEMAETVYLNSGDIRVSLQKMKAWRGEEQIPLSKKEMQLLIFFLENPKQILSREQITEAVWDVDGQFVDDNTVPVNISRLKGKLEDDAIQNVRGMGYIWTKEVIKE</sequence>
<dbReference type="GO" id="GO:0006355">
    <property type="term" value="P:regulation of DNA-templated transcription"/>
    <property type="evidence" value="ECO:0007669"/>
    <property type="project" value="InterPro"/>
</dbReference>
<keyword evidence="11" id="KW-1185">Reference proteome</keyword>
<evidence type="ECO:0000256" key="7">
    <source>
        <dbReference type="PROSITE-ProRule" id="PRU01091"/>
    </source>
</evidence>
<protein>
    <recommendedName>
        <fullName evidence="1">Stage 0 sporulation protein A homolog</fullName>
    </recommendedName>
</protein>
<evidence type="ECO:0000256" key="5">
    <source>
        <dbReference type="ARBA" id="ARBA00024867"/>
    </source>
</evidence>
<dbReference type="RefSeq" id="WP_072850638.1">
    <property type="nucleotide sequence ID" value="NZ_FQVI01000006.1"/>
</dbReference>
<keyword evidence="4" id="KW-0804">Transcription</keyword>
<dbReference type="CDD" id="cd17574">
    <property type="entry name" value="REC_OmpR"/>
    <property type="match status" value="1"/>
</dbReference>
<dbReference type="Proteomes" id="UP000184245">
    <property type="component" value="Unassembled WGS sequence"/>
</dbReference>
<dbReference type="SMART" id="SM00862">
    <property type="entry name" value="Trans_reg_C"/>
    <property type="match status" value="1"/>
</dbReference>
<accession>A0A1M4WFG0</accession>
<keyword evidence="2" id="KW-0805">Transcription regulation</keyword>
<name>A0A1M4WFG0_9CLOT</name>
<evidence type="ECO:0000256" key="2">
    <source>
        <dbReference type="ARBA" id="ARBA00023015"/>
    </source>
</evidence>
<dbReference type="PANTHER" id="PTHR48111:SF73">
    <property type="entry name" value="ALKALINE PHOSPHATASE SYNTHESIS TRANSCRIPTIONAL REGULATORY PROTEIN PHOP"/>
    <property type="match status" value="1"/>
</dbReference>
<dbReference type="STRING" id="1122155.SAMN02745158_01590"/>
<dbReference type="Gene3D" id="6.10.250.690">
    <property type="match status" value="1"/>
</dbReference>
<proteinExistence type="predicted"/>
<dbReference type="InterPro" id="IPR001867">
    <property type="entry name" value="OmpR/PhoB-type_DNA-bd"/>
</dbReference>
<dbReference type="InterPro" id="IPR039420">
    <property type="entry name" value="WalR-like"/>
</dbReference>
<feature type="domain" description="Response regulatory" evidence="8">
    <location>
        <begin position="4"/>
        <end position="117"/>
    </location>
</feature>
<dbReference type="GO" id="GO:0000976">
    <property type="term" value="F:transcription cis-regulatory region binding"/>
    <property type="evidence" value="ECO:0007669"/>
    <property type="project" value="TreeGrafter"/>
</dbReference>
<dbReference type="Gene3D" id="1.10.10.10">
    <property type="entry name" value="Winged helix-like DNA-binding domain superfamily/Winged helix DNA-binding domain"/>
    <property type="match status" value="1"/>
</dbReference>
<reference evidence="10 11" key="1">
    <citation type="submission" date="2016-11" db="EMBL/GenBank/DDBJ databases">
        <authorList>
            <person name="Jaros S."/>
            <person name="Januszkiewicz K."/>
            <person name="Wedrychowicz H."/>
        </authorList>
    </citation>
    <scope>NUCLEOTIDE SEQUENCE [LARGE SCALE GENOMIC DNA]</scope>
    <source>
        <strain evidence="10 11">DSM 17459</strain>
    </source>
</reference>
<dbReference type="InterPro" id="IPR001789">
    <property type="entry name" value="Sig_transdc_resp-reg_receiver"/>
</dbReference>
<evidence type="ECO:0000259" key="8">
    <source>
        <dbReference type="PROSITE" id="PS50110"/>
    </source>
</evidence>
<evidence type="ECO:0000313" key="10">
    <source>
        <dbReference type="EMBL" id="SHE79910.1"/>
    </source>
</evidence>
<dbReference type="PROSITE" id="PS51755">
    <property type="entry name" value="OMPR_PHOB"/>
    <property type="match status" value="1"/>
</dbReference>
<dbReference type="PROSITE" id="PS50110">
    <property type="entry name" value="RESPONSE_REGULATORY"/>
    <property type="match status" value="1"/>
</dbReference>
<dbReference type="CDD" id="cd00383">
    <property type="entry name" value="trans_reg_C"/>
    <property type="match status" value="1"/>
</dbReference>
<dbReference type="InterPro" id="IPR036388">
    <property type="entry name" value="WH-like_DNA-bd_sf"/>
</dbReference>
<dbReference type="Pfam" id="PF00072">
    <property type="entry name" value="Response_reg"/>
    <property type="match status" value="1"/>
</dbReference>
<comment type="function">
    <text evidence="5">May play the central regulatory role in sporulation. It may be an element of the effector pathway responsible for the activation of sporulation genes in response to nutritional stress. Spo0A may act in concert with spo0H (a sigma factor) to control the expression of some genes that are critical to the sporulation process.</text>
</comment>
<evidence type="ECO:0000256" key="4">
    <source>
        <dbReference type="ARBA" id="ARBA00023163"/>
    </source>
</evidence>
<evidence type="ECO:0000256" key="6">
    <source>
        <dbReference type="PROSITE-ProRule" id="PRU00169"/>
    </source>
</evidence>
<evidence type="ECO:0000256" key="3">
    <source>
        <dbReference type="ARBA" id="ARBA00023125"/>
    </source>
</evidence>
<feature type="modified residue" description="4-aspartylphosphate" evidence="6">
    <location>
        <position position="53"/>
    </location>
</feature>
<organism evidence="10 11">
    <name type="scientific">Lactonifactor longoviformis DSM 17459</name>
    <dbReference type="NCBI Taxonomy" id="1122155"/>
    <lineage>
        <taxon>Bacteria</taxon>
        <taxon>Bacillati</taxon>
        <taxon>Bacillota</taxon>
        <taxon>Clostridia</taxon>
        <taxon>Eubacteriales</taxon>
        <taxon>Clostridiaceae</taxon>
        <taxon>Lactonifactor</taxon>
    </lineage>
</organism>
<evidence type="ECO:0000256" key="1">
    <source>
        <dbReference type="ARBA" id="ARBA00018672"/>
    </source>
</evidence>
<keyword evidence="6" id="KW-0597">Phosphoprotein</keyword>
<dbReference type="EMBL" id="FQVI01000006">
    <property type="protein sequence ID" value="SHE79910.1"/>
    <property type="molecule type" value="Genomic_DNA"/>
</dbReference>
<dbReference type="GO" id="GO:0005829">
    <property type="term" value="C:cytosol"/>
    <property type="evidence" value="ECO:0007669"/>
    <property type="project" value="TreeGrafter"/>
</dbReference>
<dbReference type="SUPFAM" id="SSF52172">
    <property type="entry name" value="CheY-like"/>
    <property type="match status" value="1"/>
</dbReference>
<dbReference type="OrthoDB" id="9803564at2"/>
<feature type="DNA-binding region" description="OmpR/PhoB-type" evidence="7">
    <location>
        <begin position="124"/>
        <end position="220"/>
    </location>
</feature>
<dbReference type="GO" id="GO:0032993">
    <property type="term" value="C:protein-DNA complex"/>
    <property type="evidence" value="ECO:0007669"/>
    <property type="project" value="TreeGrafter"/>
</dbReference>
<dbReference type="SMART" id="SM00448">
    <property type="entry name" value="REC"/>
    <property type="match status" value="1"/>
</dbReference>
<dbReference type="PANTHER" id="PTHR48111">
    <property type="entry name" value="REGULATOR OF RPOS"/>
    <property type="match status" value="1"/>
</dbReference>
<dbReference type="AlphaFoldDB" id="A0A1M4WFG0"/>
<feature type="domain" description="OmpR/PhoB-type" evidence="9">
    <location>
        <begin position="124"/>
        <end position="220"/>
    </location>
</feature>
<dbReference type="Pfam" id="PF00486">
    <property type="entry name" value="Trans_reg_C"/>
    <property type="match status" value="1"/>
</dbReference>
<evidence type="ECO:0000259" key="9">
    <source>
        <dbReference type="PROSITE" id="PS51755"/>
    </source>
</evidence>
<keyword evidence="3 7" id="KW-0238">DNA-binding</keyword>
<dbReference type="InterPro" id="IPR011006">
    <property type="entry name" value="CheY-like_superfamily"/>
</dbReference>
<dbReference type="Gene3D" id="3.40.50.2300">
    <property type="match status" value="1"/>
</dbReference>
<evidence type="ECO:0000313" key="11">
    <source>
        <dbReference type="Proteomes" id="UP000184245"/>
    </source>
</evidence>
<gene>
    <name evidence="10" type="ORF">SAMN02745158_01590</name>
</gene>